<organism evidence="1 2">
    <name type="scientific">Empedobacter falsenii</name>
    <dbReference type="NCBI Taxonomy" id="343874"/>
    <lineage>
        <taxon>Bacteria</taxon>
        <taxon>Pseudomonadati</taxon>
        <taxon>Bacteroidota</taxon>
        <taxon>Flavobacteriia</taxon>
        <taxon>Flavobacteriales</taxon>
        <taxon>Weeksellaceae</taxon>
        <taxon>Empedobacter</taxon>
    </lineage>
</organism>
<accession>A0A7H9DPC6</accession>
<dbReference type="AlphaFoldDB" id="A0A7H9DPC6"/>
<proteinExistence type="predicted"/>
<gene>
    <name evidence="1" type="ORF">FH779_02400</name>
</gene>
<sequence>MNYKLLTILLICSISTFGQDQINYIEIENTSSHLWSNTTIYIESPNANFQSSKNNKKDKVLVEIKMNLKEDHDYKKVMYINLNDFEEISTKLLNLNPKDLFPHIQCLDGNHTILSFSNDSNSVKYNISCTNKETKFHQVLEFILDKINLKEKDFYR</sequence>
<name>A0A7H9DPC6_9FLAO</name>
<dbReference type="KEGG" id="efal:FH779_02400"/>
<evidence type="ECO:0000313" key="2">
    <source>
        <dbReference type="Proteomes" id="UP000510643"/>
    </source>
</evidence>
<protein>
    <submittedName>
        <fullName evidence="1">Uncharacterized protein</fullName>
    </submittedName>
</protein>
<keyword evidence="2" id="KW-1185">Reference proteome</keyword>
<dbReference type="RefSeq" id="WP_180905918.1">
    <property type="nucleotide sequence ID" value="NZ_CP040908.1"/>
</dbReference>
<reference evidence="1 2" key="1">
    <citation type="submission" date="2019-06" db="EMBL/GenBank/DDBJ databases">
        <title>Emergence of pandrug resistant Empedobacter falsenii in China.</title>
        <authorList>
            <person name="Dong N."/>
            <person name="Chen S."/>
            <person name="Zhang R."/>
        </authorList>
    </citation>
    <scope>NUCLEOTIDE SEQUENCE [LARGE SCALE GENOMIC DNA]</scope>
    <source>
        <strain evidence="1 2">1681-1</strain>
    </source>
</reference>
<dbReference type="GeneID" id="78400281"/>
<evidence type="ECO:0000313" key="1">
    <source>
        <dbReference type="EMBL" id="QLL57008.1"/>
    </source>
</evidence>
<dbReference type="Proteomes" id="UP000510643">
    <property type="component" value="Chromosome"/>
</dbReference>
<dbReference type="EMBL" id="CP040908">
    <property type="protein sequence ID" value="QLL57008.1"/>
    <property type="molecule type" value="Genomic_DNA"/>
</dbReference>